<evidence type="ECO:0000259" key="2">
    <source>
        <dbReference type="Pfam" id="PF04101"/>
    </source>
</evidence>
<dbReference type="Pfam" id="PF04101">
    <property type="entry name" value="Glyco_tran_28_C"/>
    <property type="match status" value="1"/>
</dbReference>
<dbReference type="SUPFAM" id="SSF53756">
    <property type="entry name" value="UDP-Glycosyltransferase/glycogen phosphorylase"/>
    <property type="match status" value="1"/>
</dbReference>
<feature type="domain" description="Glycosyl transferase family 28 C-terminal" evidence="2">
    <location>
        <begin position="250"/>
        <end position="352"/>
    </location>
</feature>
<accession>D7E5R3</accession>
<dbReference type="STRING" id="644295.Metev_0003"/>
<dbReference type="GO" id="GO:0016758">
    <property type="term" value="F:hexosyltransferase activity"/>
    <property type="evidence" value="ECO:0007669"/>
    <property type="project" value="InterPro"/>
</dbReference>
<dbReference type="PANTHER" id="PTHR21015">
    <property type="entry name" value="UDP-N-ACETYLGLUCOSAMINE--N-ACETYLMURAMYL-(PENTAPEPTIDE) PYROPHOSPHORYL-UNDECAPRENOL N-ACETYLGLUCOSAMINE TRANSFERASE 1"/>
    <property type="match status" value="1"/>
</dbReference>
<evidence type="ECO:0000313" key="4">
    <source>
        <dbReference type="Proteomes" id="UP000000391"/>
    </source>
</evidence>
<dbReference type="HOGENOM" id="CLU_060247_0_0_2"/>
<dbReference type="Pfam" id="PF13528">
    <property type="entry name" value="Glyco_trans_1_3"/>
    <property type="match status" value="1"/>
</dbReference>
<dbReference type="GeneID" id="9345609"/>
<dbReference type="CDD" id="cd03785">
    <property type="entry name" value="GT28_MurG"/>
    <property type="match status" value="1"/>
</dbReference>
<evidence type="ECO:0000256" key="1">
    <source>
        <dbReference type="ARBA" id="ARBA00006962"/>
    </source>
</evidence>
<dbReference type="CAZy" id="GT1">
    <property type="family name" value="Glycosyltransferase Family 1"/>
</dbReference>
<dbReference type="PANTHER" id="PTHR21015:SF22">
    <property type="entry name" value="GLYCOSYLTRANSFERASE"/>
    <property type="match status" value="1"/>
</dbReference>
<dbReference type="Gene3D" id="3.40.50.2000">
    <property type="entry name" value="Glycogen Phosphorylase B"/>
    <property type="match status" value="2"/>
</dbReference>
<proteinExistence type="inferred from homology"/>
<name>D7E5R3_METEZ</name>
<reference evidence="3 4" key="1">
    <citation type="submission" date="2010-06" db="EMBL/GenBank/DDBJ databases">
        <title>Complete sequence chromosome of Methanohalobium evestigatum Z-7303.</title>
        <authorList>
            <consortium name="US DOE Joint Genome Institute"/>
            <person name="Lucas S."/>
            <person name="Copeland A."/>
            <person name="Lapidus A."/>
            <person name="Cheng J.-F."/>
            <person name="Bruce D."/>
            <person name="Goodwin L."/>
            <person name="Pitluck S."/>
            <person name="Saunders E."/>
            <person name="Detter J.C."/>
            <person name="Han C."/>
            <person name="Tapia R."/>
            <person name="Land M."/>
            <person name="Hauser L."/>
            <person name="Kyrpides N."/>
            <person name="Mikhailova N."/>
            <person name="Sieprawska-Lupa M."/>
            <person name="Whitman W.B."/>
            <person name="Anderson I."/>
            <person name="Woyke T."/>
        </authorList>
    </citation>
    <scope>NUCLEOTIDE SEQUENCE [LARGE SCALE GENOMIC DNA]</scope>
    <source>
        <strain evidence="4">ATCC BAA-1072 / DSM 3721 / NBRC 107634 / OCM 161 / Z-7303</strain>
    </source>
</reference>
<dbReference type="EMBL" id="CP002069">
    <property type="protein sequence ID" value="ADI72935.1"/>
    <property type="molecule type" value="Genomic_DNA"/>
</dbReference>
<dbReference type="OrthoDB" id="46222at2157"/>
<organism evidence="3 4">
    <name type="scientific">Methanohalobium evestigatum (strain ATCC BAA-1072 / DSM 3721 / NBRC 107634 / OCM 161 / Z-7303)</name>
    <dbReference type="NCBI Taxonomy" id="644295"/>
    <lineage>
        <taxon>Archaea</taxon>
        <taxon>Methanobacteriati</taxon>
        <taxon>Methanobacteriota</taxon>
        <taxon>Stenosarchaea group</taxon>
        <taxon>Methanomicrobia</taxon>
        <taxon>Methanosarcinales</taxon>
        <taxon>Methanosarcinaceae</taxon>
        <taxon>Methanohalobium</taxon>
    </lineage>
</organism>
<keyword evidence="3" id="KW-0808">Transferase</keyword>
<dbReference type="KEGG" id="mev:Metev_0003"/>
<dbReference type="Proteomes" id="UP000000391">
    <property type="component" value="Chromosome"/>
</dbReference>
<dbReference type="InterPro" id="IPR007235">
    <property type="entry name" value="Glyco_trans_28_C"/>
</dbReference>
<comment type="similarity">
    <text evidence="1">Belongs to the glycosyltransferase 28 family.</text>
</comment>
<protein>
    <submittedName>
        <fullName evidence="3">Glycosyltransferase 28 domain protein</fullName>
    </submittedName>
</protein>
<dbReference type="RefSeq" id="WP_013193503.1">
    <property type="nucleotide sequence ID" value="NC_014253.1"/>
</dbReference>
<evidence type="ECO:0000313" key="3">
    <source>
        <dbReference type="EMBL" id="ADI72935.1"/>
    </source>
</evidence>
<keyword evidence="4" id="KW-1185">Reference proteome</keyword>
<gene>
    <name evidence="3" type="ordered locus">Metev_0003</name>
</gene>
<dbReference type="AlphaFoldDB" id="D7E5R3"/>
<sequence length="374" mass="42050">MKILILVCGEGLGHTSRCVSLGRELTSANHEVLFGAYGYSKEFIEGSGYQTREIPSEIRLVGRSGSLDLKASIGATLKEGDLLGAPRIFRLFNEFNPDAVVSDSYYLGVLAAKAKKLPVYFIINQSNMEEFFKNKGVPYKLIGEIVKRFYSTVFKKVDKIVIPDFPMPYTICQYNLSFQPEIAENVFYSGPLIKRKYHEVEAKPLDKPHILSAVGGFGYREPIFRKVIETAKKDSSINYTLMMGPTIDPEKYSNLPENVGVMDFYSEPFPYFKSVDAVIAPGGHTTIMEALSFGVPVLSFPDMNHSEQENNARVIDEMGYGRCLNYSTSSEELLHCIKEITDNSKFKENTQKLKDISKDLDGPVAIMKMLENRE</sequence>